<dbReference type="RefSeq" id="XP_025343566.1">
    <property type="nucleotide sequence ID" value="XM_025488799.1"/>
</dbReference>
<proteinExistence type="predicted"/>
<keyword evidence="1" id="KW-1133">Transmembrane helix</keyword>
<evidence type="ECO:0000313" key="2">
    <source>
        <dbReference type="EMBL" id="PVH22626.1"/>
    </source>
</evidence>
<dbReference type="OrthoDB" id="4084534at2759"/>
<reference evidence="2 3" key="1">
    <citation type="submission" date="2017-12" db="EMBL/GenBank/DDBJ databases">
        <title>Genome Sequence of a Multidrug-Resistant Candida haemulonii Isolate from a Patient with Chronic Leg Ulcers in Israel.</title>
        <authorList>
            <person name="Chow N.A."/>
            <person name="Gade L."/>
            <person name="Batra D."/>
            <person name="Rowe L.A."/>
            <person name="Ben-Ami R."/>
            <person name="Loparev V.N."/>
            <person name="Litvintseva A.P."/>
        </authorList>
    </citation>
    <scope>NUCLEOTIDE SEQUENCE [LARGE SCALE GENOMIC DNA]</scope>
    <source>
        <strain evidence="2 3">B11899</strain>
    </source>
</reference>
<feature type="transmembrane region" description="Helical" evidence="1">
    <location>
        <begin position="1272"/>
        <end position="1294"/>
    </location>
</feature>
<dbReference type="InterPro" id="IPR035283">
    <property type="entry name" value="Fmp23"/>
</dbReference>
<dbReference type="VEuPathDB" id="FungiDB:CXQ85_005200"/>
<dbReference type="EMBL" id="PKFO01000008">
    <property type="protein sequence ID" value="PVH22626.1"/>
    <property type="molecule type" value="Genomic_DNA"/>
</dbReference>
<keyword evidence="1" id="KW-0472">Membrane</keyword>
<protein>
    <submittedName>
        <fullName evidence="2">Uncharacterized protein</fullName>
    </submittedName>
</protein>
<dbReference type="Proteomes" id="UP000244309">
    <property type="component" value="Unassembled WGS sequence"/>
</dbReference>
<accession>A0A2V1AYR1</accession>
<comment type="caution">
    <text evidence="2">The sequence shown here is derived from an EMBL/GenBank/DDBJ whole genome shotgun (WGS) entry which is preliminary data.</text>
</comment>
<evidence type="ECO:0000313" key="3">
    <source>
        <dbReference type="Proteomes" id="UP000244309"/>
    </source>
</evidence>
<keyword evidence="3" id="KW-1185">Reference proteome</keyword>
<dbReference type="GeneID" id="37010530"/>
<organism evidence="2 3">
    <name type="scientific">Candidozyma haemuli</name>
    <dbReference type="NCBI Taxonomy" id="45357"/>
    <lineage>
        <taxon>Eukaryota</taxon>
        <taxon>Fungi</taxon>
        <taxon>Dikarya</taxon>
        <taxon>Ascomycota</taxon>
        <taxon>Saccharomycotina</taxon>
        <taxon>Pichiomycetes</taxon>
        <taxon>Metschnikowiaceae</taxon>
        <taxon>Candidozyma</taxon>
    </lineage>
</organism>
<evidence type="ECO:0000256" key="1">
    <source>
        <dbReference type="SAM" id="Phobius"/>
    </source>
</evidence>
<dbReference type="Pfam" id="PF17315">
    <property type="entry name" value="FMP23"/>
    <property type="match status" value="1"/>
</dbReference>
<name>A0A2V1AYR1_9ASCO</name>
<keyword evidence="1" id="KW-0812">Transmembrane</keyword>
<gene>
    <name evidence="2" type="ORF">CXQ85_005200</name>
</gene>
<sequence length="1349" mass="151069">MLKHSLRASTLRLLHTRDYTPLLFASAKAGASARRSAGSYLSASPNHGFATFSNGNDDYEIDLITLRRKSAPENPHVPPFLTVLDENAPLNGKYDPHVVERVLRERNANSDVKGGSPATMEFVARFSRELELLDAFIRLSYSNTIPDISRLTSVEVSNVLYIFRGLYRKGHLELAAGANLKTLDEMVDHFLTLLSDAPPTSRSLTSSVHSLLKSTPKDSLKVELLSNGIGNFLPELSVLTKEYDFNTLKSVQPIVDKISVLVTEFSRFLEVNGAAHNYDADFFRVLIYVSRYKHLKRILLTLSEKNVPPKALLAIVKNPKSADVQEVVRYESAEVEKLNDLVNNSSRNILNAVFANVGLREADYTFAAVSAETEKNVYNAEGKRLLESFIETYLPLVCGGVLSIDAFKDPKFEQAVVTHNSNPITTYLVSENFFENYEFSLSTLLGITSNFHIIRAVAPQFASFASCSLESLTEAIDKLAESSSPLVLEDAAKVHEALVTFSRYAVSGFSVFDKLLQEPQWITALERHTLLTGTSYPAAALNVFDLKGEIARLKKAVPQCVSADVMQIQGKCLSDFKAELTAFKKQDLRNFKYGDISFRNLLKYVNTAIAHATSRNESSAGSAVTLKNAGSYGQLNELLAANLEPNNGRTVFLDELTDASAAPVSPQTTQKGYQQIPEELKIHSFVNELEILKNDELKKPFKQCTPDEIVRLVDRRCTEFSKGLENSNPSSRMSKGNWAVFMKMGGRLKRLFSINSGNTEILDAVINSQSALEKLEAKLAQKKAQQQEVKPVESSLYGPGPYVQIPEKLGLHDFVDQLSLFREELQKPYKDASAEEIINLMEKRTKEVYNNKDSNSASKINTDNLVSFIKLHAKLKKLLAWNGGNTAILDTLIYSQKVFDNFEANVIKKSKSAAKPTTVEEQTPYRQIPDDVLLEEYAEELEQLKAALGSNFADNTAYQVHKQLDSMINVEEDPARKLTLGKLQRNIKMLLKHNGNSTFALDTVLISSKVFENLKSKITSTEATKNKFVMSDFLEKADPKKPKQPFKYNDANEILALLNDNTTSADVGLEDSKVEASIQDALSSAMSQEESNLKKENPEEYAAINSLTAQKIREAYNKKPHFDKSSSSLDKKSLEDFLKTAKQAKEYKEENQFRAEKAYEWSKSKCKSNRTLESKNFFNPMQNTRAVPSEYLILTSNGDVIYSQENPLGGKHVPEDMVTVLEKISPDVLSKVSKRINKLQKKNWKVIGGGDKDRLVVASRPLTTKRYKLWRVLRTLFTTTGMVFVVMLGLHVWLDDVEKGNAPELAFPPSENIGVMESSDVEEFEKKHNQTKEEPAGKTTLWQRLFWSR</sequence>